<feature type="domain" description="Mur ligase C-terminal" evidence="12">
    <location>
        <begin position="301"/>
        <end position="424"/>
    </location>
</feature>
<evidence type="ECO:0000313" key="15">
    <source>
        <dbReference type="Proteomes" id="UP000051581"/>
    </source>
</evidence>
<evidence type="ECO:0000256" key="3">
    <source>
        <dbReference type="ARBA" id="ARBA00013025"/>
    </source>
</evidence>
<comment type="caution">
    <text evidence="14">The sequence shown here is derived from an EMBL/GenBank/DDBJ whole genome shotgun (WGS) entry which is preliminary data.</text>
</comment>
<dbReference type="InterPro" id="IPR036615">
    <property type="entry name" value="Mur_ligase_C_dom_sf"/>
</dbReference>
<dbReference type="GO" id="GO:0046872">
    <property type="term" value="F:metal ion binding"/>
    <property type="evidence" value="ECO:0007669"/>
    <property type="project" value="UniProtKB-KW"/>
</dbReference>
<evidence type="ECO:0000256" key="4">
    <source>
        <dbReference type="ARBA" id="ARBA00022598"/>
    </source>
</evidence>
<evidence type="ECO:0000256" key="6">
    <source>
        <dbReference type="ARBA" id="ARBA00022741"/>
    </source>
</evidence>
<keyword evidence="15" id="KW-1185">Reference proteome</keyword>
<feature type="domain" description="Mur ligase central" evidence="13">
    <location>
        <begin position="46"/>
        <end position="272"/>
    </location>
</feature>
<evidence type="ECO:0000259" key="12">
    <source>
        <dbReference type="Pfam" id="PF02875"/>
    </source>
</evidence>
<comment type="cofactor">
    <cofactor evidence="1">
        <name>Mg(2+)</name>
        <dbReference type="ChEBI" id="CHEBI:18420"/>
    </cofactor>
</comment>
<dbReference type="EMBL" id="AZEA01000003">
    <property type="protein sequence ID" value="KRK89186.1"/>
    <property type="molecule type" value="Genomic_DNA"/>
</dbReference>
<dbReference type="RefSeq" id="WP_057823802.1">
    <property type="nucleotide sequence ID" value="NZ_AZEA01000003.1"/>
</dbReference>
<keyword evidence="5" id="KW-0479">Metal-binding</keyword>
<dbReference type="PANTHER" id="PTHR11136">
    <property type="entry name" value="FOLYLPOLYGLUTAMATE SYNTHASE-RELATED"/>
    <property type="match status" value="1"/>
</dbReference>
<evidence type="ECO:0000256" key="1">
    <source>
        <dbReference type="ARBA" id="ARBA00001946"/>
    </source>
</evidence>
<dbReference type="GO" id="GO:0005524">
    <property type="term" value="F:ATP binding"/>
    <property type="evidence" value="ECO:0007669"/>
    <property type="project" value="UniProtKB-KW"/>
</dbReference>
<dbReference type="NCBIfam" id="TIGR01499">
    <property type="entry name" value="folC"/>
    <property type="match status" value="1"/>
</dbReference>
<dbReference type="Proteomes" id="UP000051581">
    <property type="component" value="Unassembled WGS sequence"/>
</dbReference>
<dbReference type="FunFam" id="3.40.1190.10:FF:000011">
    <property type="entry name" value="Folylpolyglutamate synthase/dihydrofolate synthase"/>
    <property type="match status" value="1"/>
</dbReference>
<dbReference type="InterPro" id="IPR013221">
    <property type="entry name" value="Mur_ligase_cen"/>
</dbReference>
<proteinExistence type="inferred from homology"/>
<evidence type="ECO:0000256" key="7">
    <source>
        <dbReference type="ARBA" id="ARBA00022840"/>
    </source>
</evidence>
<evidence type="ECO:0000256" key="9">
    <source>
        <dbReference type="ARBA" id="ARBA00030592"/>
    </source>
</evidence>
<protein>
    <recommendedName>
        <fullName evidence="3">tetrahydrofolate synthase</fullName>
        <ecNumber evidence="3">6.3.2.17</ecNumber>
    </recommendedName>
    <alternativeName>
        <fullName evidence="9">Tetrahydrofolylpolyglutamate synthase</fullName>
    </alternativeName>
</protein>
<evidence type="ECO:0000256" key="5">
    <source>
        <dbReference type="ARBA" id="ARBA00022723"/>
    </source>
</evidence>
<evidence type="ECO:0000259" key="13">
    <source>
        <dbReference type="Pfam" id="PF08245"/>
    </source>
</evidence>
<evidence type="ECO:0000256" key="2">
    <source>
        <dbReference type="ARBA" id="ARBA00008276"/>
    </source>
</evidence>
<dbReference type="SUPFAM" id="SSF53623">
    <property type="entry name" value="MurD-like peptide ligases, catalytic domain"/>
    <property type="match status" value="1"/>
</dbReference>
<keyword evidence="8" id="KW-0460">Magnesium</keyword>
<keyword evidence="7 11" id="KW-0067">ATP-binding</keyword>
<dbReference type="InterPro" id="IPR036565">
    <property type="entry name" value="Mur-like_cat_sf"/>
</dbReference>
<name>A0A0R1LA15_9LACO</name>
<dbReference type="AlphaFoldDB" id="A0A0R1LA15"/>
<evidence type="ECO:0000313" key="14">
    <source>
        <dbReference type="EMBL" id="KRK89186.1"/>
    </source>
</evidence>
<accession>A0A0R1LA15</accession>
<dbReference type="PATRIC" id="fig|1423808.3.peg.1693"/>
<dbReference type="PIRSF" id="PIRSF001563">
    <property type="entry name" value="Folylpolyglu_synth"/>
    <property type="match status" value="1"/>
</dbReference>
<evidence type="ECO:0000256" key="11">
    <source>
        <dbReference type="PIRNR" id="PIRNR001563"/>
    </source>
</evidence>
<dbReference type="PANTHER" id="PTHR11136:SF0">
    <property type="entry name" value="DIHYDROFOLATE SYNTHETASE-RELATED"/>
    <property type="match status" value="1"/>
</dbReference>
<dbReference type="OrthoDB" id="9809356at2"/>
<reference evidence="14 15" key="1">
    <citation type="journal article" date="2015" name="Genome Announc.">
        <title>Expanding the biotechnology potential of lactobacilli through comparative genomics of 213 strains and associated genera.</title>
        <authorList>
            <person name="Sun Z."/>
            <person name="Harris H.M."/>
            <person name="McCann A."/>
            <person name="Guo C."/>
            <person name="Argimon S."/>
            <person name="Zhang W."/>
            <person name="Yang X."/>
            <person name="Jeffery I.B."/>
            <person name="Cooney J.C."/>
            <person name="Kagawa T.F."/>
            <person name="Liu W."/>
            <person name="Song Y."/>
            <person name="Salvetti E."/>
            <person name="Wrobel A."/>
            <person name="Rasinkangas P."/>
            <person name="Parkhill J."/>
            <person name="Rea M.C."/>
            <person name="O'Sullivan O."/>
            <person name="Ritari J."/>
            <person name="Douillard F.P."/>
            <person name="Paul Ross R."/>
            <person name="Yang R."/>
            <person name="Briner A.E."/>
            <person name="Felis G.E."/>
            <person name="de Vos W.M."/>
            <person name="Barrangou R."/>
            <person name="Klaenhammer T.R."/>
            <person name="Caufield P.W."/>
            <person name="Cui Y."/>
            <person name="Zhang H."/>
            <person name="O'Toole P.W."/>
        </authorList>
    </citation>
    <scope>NUCLEOTIDE SEQUENCE [LARGE SCALE GENOMIC DNA]</scope>
    <source>
        <strain evidence="14 15">DSM 19904</strain>
    </source>
</reference>
<comment type="catalytic activity">
    <reaction evidence="10">
        <text>(6S)-5,6,7,8-tetrahydrofolyl-(gamma-L-Glu)(n) + L-glutamate + ATP = (6S)-5,6,7,8-tetrahydrofolyl-(gamma-L-Glu)(n+1) + ADP + phosphate + H(+)</text>
        <dbReference type="Rhea" id="RHEA:10580"/>
        <dbReference type="Rhea" id="RHEA-COMP:14738"/>
        <dbReference type="Rhea" id="RHEA-COMP:14740"/>
        <dbReference type="ChEBI" id="CHEBI:15378"/>
        <dbReference type="ChEBI" id="CHEBI:29985"/>
        <dbReference type="ChEBI" id="CHEBI:30616"/>
        <dbReference type="ChEBI" id="CHEBI:43474"/>
        <dbReference type="ChEBI" id="CHEBI:141005"/>
        <dbReference type="ChEBI" id="CHEBI:456216"/>
        <dbReference type="EC" id="6.3.2.17"/>
    </reaction>
</comment>
<dbReference type="InterPro" id="IPR001645">
    <property type="entry name" value="Folylpolyglutamate_synth"/>
</dbReference>
<sequence length="443" mass="49190">MINTYDEALNFIHGRTKFKKIPTLKRMRRFLDELGAPDKKINAIHIAGTNGKGSTLAFLRNIFQAEGKTVGSFTSPFLVKFNERISVNGVGISDDDILRLTQELYPTIAKLDAELPEGGPTEFEIVTAMMFKYFAEGHADIVLIEVGLGGLYDSTNVIVPKVSVITSIGWDHMHILGDTLPKIAFQKAGIIKEGVPVVVGGVDPDPLEVIVHQAAKKHSPIKILGKDFHVNDLGEQNWVQSFDFDSSNLHLHQLQTDLIGDYQTHNAALAVQAYNEYQKLHNQPIDSEVIRRGIRNTRWAGRFEPIATRPAIVLDGAHNISAVDLIVDTLENDFPKGHIYVLMGILADKQADKMVEKMATVPNVSIVLTQFAGPGKRAAANPEKLEHKLQTRPQNVSAIDDWQSAISELKRKLTPDDMLLITGSLYFISDVRKFLKNPGMNFK</sequence>
<dbReference type="Gene3D" id="3.40.1190.10">
    <property type="entry name" value="Mur-like, catalytic domain"/>
    <property type="match status" value="1"/>
</dbReference>
<dbReference type="Gene3D" id="3.90.190.20">
    <property type="entry name" value="Mur ligase, C-terminal domain"/>
    <property type="match status" value="1"/>
</dbReference>
<dbReference type="GO" id="GO:0005737">
    <property type="term" value="C:cytoplasm"/>
    <property type="evidence" value="ECO:0007669"/>
    <property type="project" value="TreeGrafter"/>
</dbReference>
<dbReference type="PROSITE" id="PS01012">
    <property type="entry name" value="FOLYLPOLYGLU_SYNT_2"/>
    <property type="match status" value="1"/>
</dbReference>
<gene>
    <name evidence="14" type="ORF">FD17_GL001673</name>
</gene>
<keyword evidence="6 11" id="KW-0547">Nucleotide-binding</keyword>
<dbReference type="EC" id="6.3.2.17" evidence="3"/>
<dbReference type="Pfam" id="PF08245">
    <property type="entry name" value="Mur_ligase_M"/>
    <property type="match status" value="1"/>
</dbReference>
<evidence type="ECO:0000256" key="10">
    <source>
        <dbReference type="ARBA" id="ARBA00047493"/>
    </source>
</evidence>
<dbReference type="GO" id="GO:0008841">
    <property type="term" value="F:dihydrofolate synthase activity"/>
    <property type="evidence" value="ECO:0007669"/>
    <property type="project" value="TreeGrafter"/>
</dbReference>
<keyword evidence="4 11" id="KW-0436">Ligase</keyword>
<dbReference type="InterPro" id="IPR018109">
    <property type="entry name" value="Folylpolyglutamate_synth_CS"/>
</dbReference>
<organism evidence="14 15">
    <name type="scientific">Lentilactobacillus sunkii DSM 19904</name>
    <dbReference type="NCBI Taxonomy" id="1423808"/>
    <lineage>
        <taxon>Bacteria</taxon>
        <taxon>Bacillati</taxon>
        <taxon>Bacillota</taxon>
        <taxon>Bacilli</taxon>
        <taxon>Lactobacillales</taxon>
        <taxon>Lactobacillaceae</taxon>
        <taxon>Lentilactobacillus</taxon>
    </lineage>
</organism>
<dbReference type="SUPFAM" id="SSF53244">
    <property type="entry name" value="MurD-like peptide ligases, peptide-binding domain"/>
    <property type="match status" value="1"/>
</dbReference>
<dbReference type="GO" id="GO:0004326">
    <property type="term" value="F:tetrahydrofolylpolyglutamate synthase activity"/>
    <property type="evidence" value="ECO:0007669"/>
    <property type="project" value="UniProtKB-EC"/>
</dbReference>
<dbReference type="InterPro" id="IPR004101">
    <property type="entry name" value="Mur_ligase_C"/>
</dbReference>
<evidence type="ECO:0000256" key="8">
    <source>
        <dbReference type="ARBA" id="ARBA00022842"/>
    </source>
</evidence>
<comment type="similarity">
    <text evidence="2 11">Belongs to the folylpolyglutamate synthase family.</text>
</comment>
<dbReference type="Pfam" id="PF02875">
    <property type="entry name" value="Mur_ligase_C"/>
    <property type="match status" value="1"/>
</dbReference>